<feature type="transmembrane region" description="Helical" evidence="5">
    <location>
        <begin position="95"/>
        <end position="113"/>
    </location>
</feature>
<dbReference type="Pfam" id="PF10337">
    <property type="entry name" value="ArAE_2_N"/>
    <property type="match status" value="1"/>
</dbReference>
<keyword evidence="2 5" id="KW-0812">Transmembrane</keyword>
<keyword evidence="8" id="KW-1185">Reference proteome</keyword>
<dbReference type="InterPro" id="IPR052430">
    <property type="entry name" value="IVT-Associated"/>
</dbReference>
<feature type="transmembrane region" description="Helical" evidence="5">
    <location>
        <begin position="152"/>
        <end position="174"/>
    </location>
</feature>
<proteinExistence type="predicted"/>
<evidence type="ECO:0000256" key="5">
    <source>
        <dbReference type="SAM" id="Phobius"/>
    </source>
</evidence>
<evidence type="ECO:0000256" key="3">
    <source>
        <dbReference type="ARBA" id="ARBA00022989"/>
    </source>
</evidence>
<dbReference type="InterPro" id="IPR018823">
    <property type="entry name" value="ArAE_2_N"/>
</dbReference>
<dbReference type="EMBL" id="CALTRL010005957">
    <property type="protein sequence ID" value="CAH7688133.1"/>
    <property type="molecule type" value="Genomic_DNA"/>
</dbReference>
<feature type="transmembrane region" description="Helical" evidence="5">
    <location>
        <begin position="120"/>
        <end position="140"/>
    </location>
</feature>
<evidence type="ECO:0000256" key="4">
    <source>
        <dbReference type="ARBA" id="ARBA00023136"/>
    </source>
</evidence>
<name>A0AAV0BPJ5_PHAPC</name>
<sequence>MMSRKKCISKLFYSNTSISVFKAVLAYVLFFVIFSLKNFQKKFYYPEAATSALLFCIGALPGKPSSTCLQFSLLGIVGIGIGSLTFFLVQVFNEIPVVQAVILFLTTYFMGILKSIHDNIFFMSLVVVLMTWSGIYVSFITDVKTKFPVEHLKSIVLAYLCGAVITLVVNLLIFPRSAEKELRTTLVKSLESLKSIVQIFENIYIFQISEDQIKKLHGLTQSIRNDSNELQAQFDQTFIDISFSRRSFSEYEEIVKQTRNLQRWILLGFSTLEGLQDSNFQCSKKSMFYELGVELEEMKRMIIFGITAVQEELGYKSPSLPNQNFPRVDTNEFMQNLTMIDQNRTGELVFSVKDEENTETCCAEEPQEFQSAKIQSYSNVSFNNSSSSINFDETSTSQEKSYQFTRKSFTIVDFKSGQLQKSLIGMKKISQSFESRNLEMQNKVLLSIVTPAYSCYTSKQSNITREIKFTQLKKTQKLNNEDFDSIKFCAKNTFDASCDSTVKDKITGGETKESQRDPESEVEEDCSAKGSEIESQVFLMKCQALTLSLSEFSKSLFLLWDSTEQNKFDGQRRKTSKFCIYISSRISTIDLLKRILRSKKSTKSKDYKFCKNKDREESSQHHTNLLNKTKNNFPRILNIKYQIVSLRVFLMSPQSVERNNESRDHLEHIGQCSNKEVNKLADKLRQI</sequence>
<comment type="caution">
    <text evidence="7">The sequence shown here is derived from an EMBL/GenBank/DDBJ whole genome shotgun (WGS) entry which is preliminary data.</text>
</comment>
<keyword evidence="4 5" id="KW-0472">Membrane</keyword>
<evidence type="ECO:0000313" key="8">
    <source>
        <dbReference type="Proteomes" id="UP001153365"/>
    </source>
</evidence>
<dbReference type="PANTHER" id="PTHR47804:SF3">
    <property type="entry name" value="PROTEIN BRE4"/>
    <property type="match status" value="1"/>
</dbReference>
<protein>
    <submittedName>
        <fullName evidence="7">Expressed protein</fullName>
    </submittedName>
</protein>
<gene>
    <name evidence="7" type="ORF">PPACK8108_LOCUS23049</name>
</gene>
<comment type="subcellular location">
    <subcellularLocation>
        <location evidence="1">Membrane</location>
        <topology evidence="1">Multi-pass membrane protein</topology>
    </subcellularLocation>
</comment>
<keyword evidence="3 5" id="KW-1133">Transmembrane helix</keyword>
<dbReference type="AlphaFoldDB" id="A0AAV0BPJ5"/>
<organism evidence="7 8">
    <name type="scientific">Phakopsora pachyrhizi</name>
    <name type="common">Asian soybean rust disease fungus</name>
    <dbReference type="NCBI Taxonomy" id="170000"/>
    <lineage>
        <taxon>Eukaryota</taxon>
        <taxon>Fungi</taxon>
        <taxon>Dikarya</taxon>
        <taxon>Basidiomycota</taxon>
        <taxon>Pucciniomycotina</taxon>
        <taxon>Pucciniomycetes</taxon>
        <taxon>Pucciniales</taxon>
        <taxon>Phakopsoraceae</taxon>
        <taxon>Phakopsora</taxon>
    </lineage>
</organism>
<feature type="transmembrane region" description="Helical" evidence="5">
    <location>
        <begin position="68"/>
        <end position="89"/>
    </location>
</feature>
<dbReference type="GO" id="GO:0016020">
    <property type="term" value="C:membrane"/>
    <property type="evidence" value="ECO:0007669"/>
    <property type="project" value="UniProtKB-SubCell"/>
</dbReference>
<evidence type="ECO:0000313" key="7">
    <source>
        <dbReference type="EMBL" id="CAH7688133.1"/>
    </source>
</evidence>
<dbReference type="Proteomes" id="UP001153365">
    <property type="component" value="Unassembled WGS sequence"/>
</dbReference>
<reference evidence="7" key="1">
    <citation type="submission" date="2022-06" db="EMBL/GenBank/DDBJ databases">
        <authorList>
            <consortium name="SYNGENTA / RWTH Aachen University"/>
        </authorList>
    </citation>
    <scope>NUCLEOTIDE SEQUENCE</scope>
</reference>
<evidence type="ECO:0000259" key="6">
    <source>
        <dbReference type="Pfam" id="PF10337"/>
    </source>
</evidence>
<feature type="transmembrane region" description="Helical" evidence="5">
    <location>
        <begin position="43"/>
        <end position="61"/>
    </location>
</feature>
<dbReference type="PANTHER" id="PTHR47804">
    <property type="entry name" value="60S RIBOSOMAL PROTEIN L19"/>
    <property type="match status" value="1"/>
</dbReference>
<feature type="domain" description="Putative ER transporter 6TM N-terminal" evidence="6">
    <location>
        <begin position="97"/>
        <end position="261"/>
    </location>
</feature>
<accession>A0AAV0BPJ5</accession>
<evidence type="ECO:0000256" key="1">
    <source>
        <dbReference type="ARBA" id="ARBA00004141"/>
    </source>
</evidence>
<feature type="transmembrane region" description="Helical" evidence="5">
    <location>
        <begin position="12"/>
        <end position="37"/>
    </location>
</feature>
<evidence type="ECO:0000256" key="2">
    <source>
        <dbReference type="ARBA" id="ARBA00022692"/>
    </source>
</evidence>